<evidence type="ECO:0000313" key="1">
    <source>
        <dbReference type="EMBL" id="BBM46388.1"/>
    </source>
</evidence>
<evidence type="ECO:0000313" key="4">
    <source>
        <dbReference type="Proteomes" id="UP000422644"/>
    </source>
</evidence>
<name>A0A510KPI5_9FUSO</name>
<organism evidence="2 3">
    <name type="scientific">Leptotrichia trevisanii</name>
    <dbReference type="NCBI Taxonomy" id="109328"/>
    <lineage>
        <taxon>Bacteria</taxon>
        <taxon>Fusobacteriati</taxon>
        <taxon>Fusobacteriota</taxon>
        <taxon>Fusobacteriia</taxon>
        <taxon>Fusobacteriales</taxon>
        <taxon>Leptotrichiaceae</taxon>
        <taxon>Leptotrichia</taxon>
    </lineage>
</organism>
<proteinExistence type="predicted"/>
<dbReference type="RefSeq" id="WP_172618272.1">
    <property type="nucleotide sequence ID" value="NZ_AP019845.1"/>
</dbReference>
<dbReference type="Proteomes" id="UP000422644">
    <property type="component" value="Chromosome"/>
</dbReference>
<gene>
    <name evidence="1" type="ORF">JMUB3870_2533</name>
    <name evidence="2" type="ORF">JMUB3935_2635</name>
</gene>
<dbReference type="AlphaFoldDB" id="A0A510KPI5"/>
<dbReference type="EMBL" id="AP019831">
    <property type="protein sequence ID" value="BBM46388.1"/>
    <property type="molecule type" value="Genomic_DNA"/>
</dbReference>
<evidence type="ECO:0008006" key="5">
    <source>
        <dbReference type="Google" id="ProtNLM"/>
    </source>
</evidence>
<dbReference type="PROSITE" id="PS51257">
    <property type="entry name" value="PROKAR_LIPOPROTEIN"/>
    <property type="match status" value="1"/>
</dbReference>
<accession>A0A510KPI5</accession>
<keyword evidence="4" id="KW-1185">Reference proteome</keyword>
<dbReference type="Proteomes" id="UP000321378">
    <property type="component" value="Chromosome"/>
</dbReference>
<evidence type="ECO:0000313" key="3">
    <source>
        <dbReference type="Proteomes" id="UP000321378"/>
    </source>
</evidence>
<evidence type="ECO:0000313" key="2">
    <source>
        <dbReference type="EMBL" id="BBM53630.1"/>
    </source>
</evidence>
<reference evidence="1 4" key="1">
    <citation type="submission" date="2019-07" db="EMBL/GenBank/DDBJ databases">
        <title>Complete Genome Sequence of Leptotrichia trevisanii Strain JMUB3870.</title>
        <authorList>
            <person name="Watanabe S."/>
            <person name="Cui L."/>
        </authorList>
    </citation>
    <scope>NUCLEOTIDE SEQUENCE [LARGE SCALE GENOMIC DNA]</scope>
    <source>
        <strain evidence="1 4">JMUB3870</strain>
    </source>
</reference>
<reference evidence="2 3" key="2">
    <citation type="submission" date="2019-07" db="EMBL/GenBank/DDBJ databases">
        <title>Complete Genome Sequence of Leptotrichia trevisanii Strain JMUB3935.</title>
        <authorList>
            <person name="Watanabe S."/>
            <person name="Cui L."/>
        </authorList>
    </citation>
    <scope>NUCLEOTIDE SEQUENCE [LARGE SCALE GENOMIC DNA]</scope>
    <source>
        <strain evidence="2 3">JMUB3935</strain>
    </source>
</reference>
<sequence>MKNLIRILVVVLLGLSVVGCELFDRQLWKEALKDCTYPTPWGYSCTRTERVYY</sequence>
<dbReference type="EMBL" id="AP019840">
    <property type="protein sequence ID" value="BBM53630.1"/>
    <property type="molecule type" value="Genomic_DNA"/>
</dbReference>
<protein>
    <recommendedName>
        <fullName evidence="5">Lipoprotein</fullName>
    </recommendedName>
</protein>